<protein>
    <submittedName>
        <fullName evidence="1">Uncharacterized protein</fullName>
    </submittedName>
</protein>
<sequence length="145" mass="15172">MGLAPAVTFLKPSWMMAWDSTMLVVVPSPAASLVLVAASFSSCAPMFSKASGSSISLAMVTPSEQICGGPNFLSSTTLRPRGPRVILTASASMSMPVRSDLRASSAYTNFFAGIAGFSSLECALSGFRSWNATASPVWPGRRIRA</sequence>
<keyword evidence="2" id="KW-1185">Reference proteome</keyword>
<dbReference type="AlphaFoldDB" id="A0AA35TS66"/>
<dbReference type="EMBL" id="CASHTH010004089">
    <property type="protein sequence ID" value="CAI8053415.1"/>
    <property type="molecule type" value="Genomic_DNA"/>
</dbReference>
<comment type="caution">
    <text evidence="1">The sequence shown here is derived from an EMBL/GenBank/DDBJ whole genome shotgun (WGS) entry which is preliminary data.</text>
</comment>
<organism evidence="1 2">
    <name type="scientific">Geodia barretti</name>
    <name type="common">Barrett's horny sponge</name>
    <dbReference type="NCBI Taxonomy" id="519541"/>
    <lineage>
        <taxon>Eukaryota</taxon>
        <taxon>Metazoa</taxon>
        <taxon>Porifera</taxon>
        <taxon>Demospongiae</taxon>
        <taxon>Heteroscleromorpha</taxon>
        <taxon>Tetractinellida</taxon>
        <taxon>Astrophorina</taxon>
        <taxon>Geodiidae</taxon>
        <taxon>Geodia</taxon>
    </lineage>
</organism>
<reference evidence="1" key="1">
    <citation type="submission" date="2023-03" db="EMBL/GenBank/DDBJ databases">
        <authorList>
            <person name="Steffen K."/>
            <person name="Cardenas P."/>
        </authorList>
    </citation>
    <scope>NUCLEOTIDE SEQUENCE</scope>
</reference>
<name>A0AA35TS66_GEOBA</name>
<dbReference type="Proteomes" id="UP001174909">
    <property type="component" value="Unassembled WGS sequence"/>
</dbReference>
<gene>
    <name evidence="1" type="ORF">GBAR_LOCUS29216</name>
</gene>
<accession>A0AA35TS66</accession>
<evidence type="ECO:0000313" key="2">
    <source>
        <dbReference type="Proteomes" id="UP001174909"/>
    </source>
</evidence>
<evidence type="ECO:0000313" key="1">
    <source>
        <dbReference type="EMBL" id="CAI8053415.1"/>
    </source>
</evidence>
<proteinExistence type="predicted"/>